<dbReference type="Pfam" id="PF00912">
    <property type="entry name" value="Transgly"/>
    <property type="match status" value="1"/>
</dbReference>
<keyword evidence="14" id="KW-0573">Peptidoglycan synthesis</keyword>
<keyword evidence="9" id="KW-0808">Transferase</keyword>
<dbReference type="EC" id="2.4.99.28" evidence="21"/>
<evidence type="ECO:0000256" key="13">
    <source>
        <dbReference type="ARBA" id="ARBA00022968"/>
    </source>
</evidence>
<dbReference type="GO" id="GO:0071555">
    <property type="term" value="P:cell wall organization"/>
    <property type="evidence" value="ECO:0007669"/>
    <property type="project" value="UniProtKB-KW"/>
</dbReference>
<evidence type="ECO:0000256" key="11">
    <source>
        <dbReference type="ARBA" id="ARBA00022801"/>
    </source>
</evidence>
<feature type="compositionally biased region" description="Low complexity" evidence="23">
    <location>
        <begin position="33"/>
        <end position="45"/>
    </location>
</feature>
<protein>
    <recommendedName>
        <fullName evidence="4">Penicillin-binding protein 1A</fullName>
        <ecNumber evidence="21">2.4.99.28</ecNumber>
        <ecNumber evidence="3">3.4.16.4</ecNumber>
    </recommendedName>
</protein>
<evidence type="ECO:0000256" key="10">
    <source>
        <dbReference type="ARBA" id="ARBA00022692"/>
    </source>
</evidence>
<evidence type="ECO:0000256" key="9">
    <source>
        <dbReference type="ARBA" id="ARBA00022679"/>
    </source>
</evidence>
<evidence type="ECO:0000256" key="8">
    <source>
        <dbReference type="ARBA" id="ARBA00022676"/>
    </source>
</evidence>
<keyword evidence="15 24" id="KW-1133">Transmembrane helix</keyword>
<evidence type="ECO:0000313" key="28">
    <source>
        <dbReference type="Proteomes" id="UP000886749"/>
    </source>
</evidence>
<evidence type="ECO:0000256" key="3">
    <source>
        <dbReference type="ARBA" id="ARBA00012448"/>
    </source>
</evidence>
<evidence type="ECO:0000256" key="12">
    <source>
        <dbReference type="ARBA" id="ARBA00022960"/>
    </source>
</evidence>
<dbReference type="InterPro" id="IPR036950">
    <property type="entry name" value="PBP_transglycosylase"/>
</dbReference>
<keyword evidence="7" id="KW-0645">Protease</keyword>
<reference evidence="27" key="1">
    <citation type="submission" date="2020-10" db="EMBL/GenBank/DDBJ databases">
        <authorList>
            <person name="Gilroy R."/>
        </authorList>
    </citation>
    <scope>NUCLEOTIDE SEQUENCE</scope>
    <source>
        <strain evidence="27">CHK184-25365</strain>
    </source>
</reference>
<evidence type="ECO:0000256" key="6">
    <source>
        <dbReference type="ARBA" id="ARBA00022645"/>
    </source>
</evidence>
<evidence type="ECO:0000256" key="18">
    <source>
        <dbReference type="ARBA" id="ARBA00023268"/>
    </source>
</evidence>
<dbReference type="GO" id="GO:0008658">
    <property type="term" value="F:penicillin binding"/>
    <property type="evidence" value="ECO:0007669"/>
    <property type="project" value="InterPro"/>
</dbReference>
<evidence type="ECO:0000256" key="15">
    <source>
        <dbReference type="ARBA" id="ARBA00022989"/>
    </source>
</evidence>
<comment type="subcellular location">
    <subcellularLocation>
        <location evidence="2">Cell membrane</location>
        <topology evidence="2">Single-pass type II membrane protein</topology>
    </subcellularLocation>
</comment>
<evidence type="ECO:0000256" key="23">
    <source>
        <dbReference type="SAM" id="MobiDB-lite"/>
    </source>
</evidence>
<evidence type="ECO:0000256" key="2">
    <source>
        <dbReference type="ARBA" id="ARBA00004401"/>
    </source>
</evidence>
<feature type="domain" description="Glycosyl transferase family 51" evidence="26">
    <location>
        <begin position="126"/>
        <end position="300"/>
    </location>
</feature>
<evidence type="ECO:0000256" key="20">
    <source>
        <dbReference type="ARBA" id="ARBA00034000"/>
    </source>
</evidence>
<keyword evidence="8" id="KW-0328">Glycosyltransferase</keyword>
<dbReference type="InterPro" id="IPR001460">
    <property type="entry name" value="PCN-bd_Tpept"/>
</dbReference>
<dbReference type="GO" id="GO:0005886">
    <property type="term" value="C:plasma membrane"/>
    <property type="evidence" value="ECO:0007669"/>
    <property type="project" value="UniProtKB-SubCell"/>
</dbReference>
<dbReference type="GO" id="GO:0006508">
    <property type="term" value="P:proteolysis"/>
    <property type="evidence" value="ECO:0007669"/>
    <property type="project" value="UniProtKB-KW"/>
</dbReference>
<dbReference type="EMBL" id="DVGY01000151">
    <property type="protein sequence ID" value="HIR41481.1"/>
    <property type="molecule type" value="Genomic_DNA"/>
</dbReference>
<accession>A0A9D1AKL2</accession>
<feature type="domain" description="Penicillin-binding protein transpeptidase" evidence="25">
    <location>
        <begin position="413"/>
        <end position="691"/>
    </location>
</feature>
<dbReference type="SUPFAM" id="SSF53955">
    <property type="entry name" value="Lysozyme-like"/>
    <property type="match status" value="1"/>
</dbReference>
<proteinExistence type="predicted"/>
<keyword evidence="17" id="KW-0046">Antibiotic resistance</keyword>
<keyword evidence="6" id="KW-0121">Carboxypeptidase</keyword>
<keyword evidence="18" id="KW-0511">Multifunctional enzyme</keyword>
<reference evidence="27" key="2">
    <citation type="journal article" date="2021" name="PeerJ">
        <title>Extensive microbial diversity within the chicken gut microbiome revealed by metagenomics and culture.</title>
        <authorList>
            <person name="Gilroy R."/>
            <person name="Ravi A."/>
            <person name="Getino M."/>
            <person name="Pursley I."/>
            <person name="Horton D.L."/>
            <person name="Alikhan N.F."/>
            <person name="Baker D."/>
            <person name="Gharbi K."/>
            <person name="Hall N."/>
            <person name="Watson M."/>
            <person name="Adriaenssens E.M."/>
            <person name="Foster-Nyarko E."/>
            <person name="Jarju S."/>
            <person name="Secka A."/>
            <person name="Antonio M."/>
            <person name="Oren A."/>
            <person name="Chaudhuri R.R."/>
            <person name="La Ragione R."/>
            <person name="Hildebrand F."/>
            <person name="Pallen M.J."/>
        </authorList>
    </citation>
    <scope>NUCLEOTIDE SEQUENCE</scope>
    <source>
        <strain evidence="27">CHK184-25365</strain>
    </source>
</reference>
<evidence type="ECO:0000256" key="1">
    <source>
        <dbReference type="ARBA" id="ARBA00002624"/>
    </source>
</evidence>
<dbReference type="InterPro" id="IPR001264">
    <property type="entry name" value="Glyco_trans_51"/>
</dbReference>
<feature type="region of interest" description="Disordered" evidence="23">
    <location>
        <begin position="1"/>
        <end position="53"/>
    </location>
</feature>
<dbReference type="Gene3D" id="1.10.3810.10">
    <property type="entry name" value="Biosynthetic peptidoglycan transglycosylase-like"/>
    <property type="match status" value="1"/>
</dbReference>
<dbReference type="GO" id="GO:0008360">
    <property type="term" value="P:regulation of cell shape"/>
    <property type="evidence" value="ECO:0007669"/>
    <property type="project" value="UniProtKB-KW"/>
</dbReference>
<dbReference type="SUPFAM" id="SSF56601">
    <property type="entry name" value="beta-lactamase/transpeptidase-like"/>
    <property type="match status" value="1"/>
</dbReference>
<evidence type="ECO:0000256" key="17">
    <source>
        <dbReference type="ARBA" id="ARBA00023251"/>
    </source>
</evidence>
<keyword evidence="12" id="KW-0133">Cell shape</keyword>
<dbReference type="GO" id="GO:0008955">
    <property type="term" value="F:peptidoglycan glycosyltransferase activity"/>
    <property type="evidence" value="ECO:0007669"/>
    <property type="project" value="UniProtKB-EC"/>
</dbReference>
<evidence type="ECO:0000259" key="25">
    <source>
        <dbReference type="Pfam" id="PF00905"/>
    </source>
</evidence>
<keyword evidence="13" id="KW-0735">Signal-anchor</keyword>
<dbReference type="AlphaFoldDB" id="A0A9D1AKL2"/>
<feature type="compositionally biased region" description="Polar residues" evidence="23">
    <location>
        <begin position="1"/>
        <end position="13"/>
    </location>
</feature>
<feature type="transmembrane region" description="Helical" evidence="24">
    <location>
        <begin position="69"/>
        <end position="92"/>
    </location>
</feature>
<evidence type="ECO:0000256" key="19">
    <source>
        <dbReference type="ARBA" id="ARBA00023316"/>
    </source>
</evidence>
<sequence>MSTGSSSGRNGKQPQKKPVKRVEKVILSAPAPSGKGKNGSSGSRKGIARKGSQEAGAARRVSRGVLKTIAIIFLVLLIMICIVGTALTVFIMKYVESDAVINLDDLSLNYTTTIYAVGSDGEYTEMQTISAEGNRIWVSIDDIPQYVQDAFVYSEDERFMQHTGVDWFRTIGAFVDMVAGQLGFDNTGFGASTITQQLIKNINGDYYDRTASNKMQEIVGALNLERHYSKEQILEAYLNYINLGNGCYGVEAASQKYFGKSVSELSYTEAAALAVTTKSPSNLNPLDNPEANKERRNQVALSKMLEFGTITQEEYDACIQEDLVIVNADLGTNTSTGTYNWYTDEVIRQVQADLVEEYGYDSDEALSMINRGGYRIYTNCDYAMQTQLESAFLDNSNFGSSMTNSAGEKPSAAIVVMDYSGNVKALVGDRYEKSGNLVWSNATQGLISPGSCMKPITVYGPAIDNDTITYSSVLIDEPIKARNDEGEMVDWPQNYDRVWTRRGYTMAQALWESKNTIPAQLIQTLTPQYCYDFLTQKVGISTLAEDEASHEALTLGGLTYGISVEELTAAYQIFGNGGIYNEPKYYSTVVNAQGEVVLDTGDQQGSQAISTQSSYIMNRMLKNVVERGTGTAARVSGVEVVGKTGTSSYSEDLSFVGLSPSYVAGVWLGYTENKEPISGGYSPARVWNNLMSGIVAGAETTFQMDTTGVVESYYDPSTGKCTSSNTGYLGYYKEGHLEQ</sequence>
<dbReference type="EC" id="3.4.16.4" evidence="3"/>
<evidence type="ECO:0000256" key="7">
    <source>
        <dbReference type="ARBA" id="ARBA00022670"/>
    </source>
</evidence>
<dbReference type="GO" id="GO:0030288">
    <property type="term" value="C:outer membrane-bounded periplasmic space"/>
    <property type="evidence" value="ECO:0007669"/>
    <property type="project" value="TreeGrafter"/>
</dbReference>
<keyword evidence="5" id="KW-1003">Cell membrane</keyword>
<dbReference type="PANTHER" id="PTHR32282">
    <property type="entry name" value="BINDING PROTEIN TRANSPEPTIDASE, PUTATIVE-RELATED"/>
    <property type="match status" value="1"/>
</dbReference>
<dbReference type="GO" id="GO:0009252">
    <property type="term" value="P:peptidoglycan biosynthetic process"/>
    <property type="evidence" value="ECO:0007669"/>
    <property type="project" value="UniProtKB-KW"/>
</dbReference>
<gene>
    <name evidence="27" type="ORF">IAB36_06620</name>
</gene>
<evidence type="ECO:0000256" key="14">
    <source>
        <dbReference type="ARBA" id="ARBA00022984"/>
    </source>
</evidence>
<evidence type="ECO:0000256" key="16">
    <source>
        <dbReference type="ARBA" id="ARBA00023136"/>
    </source>
</evidence>
<evidence type="ECO:0000256" key="5">
    <source>
        <dbReference type="ARBA" id="ARBA00022475"/>
    </source>
</evidence>
<evidence type="ECO:0000313" key="27">
    <source>
        <dbReference type="EMBL" id="HIR41481.1"/>
    </source>
</evidence>
<evidence type="ECO:0000259" key="26">
    <source>
        <dbReference type="Pfam" id="PF00912"/>
    </source>
</evidence>
<keyword evidence="16 24" id="KW-0472">Membrane</keyword>
<evidence type="ECO:0000256" key="21">
    <source>
        <dbReference type="ARBA" id="ARBA00044770"/>
    </source>
</evidence>
<dbReference type="InterPro" id="IPR023346">
    <property type="entry name" value="Lysozyme-like_dom_sf"/>
</dbReference>
<comment type="function">
    <text evidence="1">Cell wall formation. Synthesis of cross-linked peptidoglycan from the lipid intermediates. The enzyme has a penicillin-insensitive transglycosylase N-terminal domain (formation of linear glycan strands) and a penicillin-sensitive transpeptidase C-terminal domain (cross-linking of the peptide subunits).</text>
</comment>
<evidence type="ECO:0000256" key="24">
    <source>
        <dbReference type="SAM" id="Phobius"/>
    </source>
</evidence>
<keyword evidence="10 24" id="KW-0812">Transmembrane</keyword>
<dbReference type="Proteomes" id="UP000886749">
    <property type="component" value="Unassembled WGS sequence"/>
</dbReference>
<organism evidence="27 28">
    <name type="scientific">Candidatus Egerieicola pullicola</name>
    <dbReference type="NCBI Taxonomy" id="2840775"/>
    <lineage>
        <taxon>Bacteria</taxon>
        <taxon>Bacillati</taxon>
        <taxon>Bacillota</taxon>
        <taxon>Clostridia</taxon>
        <taxon>Eubacteriales</taxon>
        <taxon>Oscillospiraceae</taxon>
        <taxon>Oscillospiraceae incertae sedis</taxon>
        <taxon>Candidatus Egerieicola</taxon>
    </lineage>
</organism>
<dbReference type="InterPro" id="IPR012338">
    <property type="entry name" value="Beta-lactam/transpept-like"/>
</dbReference>
<keyword evidence="11" id="KW-0378">Hydrolase</keyword>
<evidence type="ECO:0000256" key="4">
    <source>
        <dbReference type="ARBA" id="ARBA00018638"/>
    </source>
</evidence>
<evidence type="ECO:0000256" key="22">
    <source>
        <dbReference type="ARBA" id="ARBA00049902"/>
    </source>
</evidence>
<comment type="caution">
    <text evidence="27">The sequence shown here is derived from an EMBL/GenBank/DDBJ whole genome shotgun (WGS) entry which is preliminary data.</text>
</comment>
<dbReference type="PANTHER" id="PTHR32282:SF11">
    <property type="entry name" value="PENICILLIN-BINDING PROTEIN 1B"/>
    <property type="match status" value="1"/>
</dbReference>
<keyword evidence="19" id="KW-0961">Cell wall biogenesis/degradation</keyword>
<dbReference type="GO" id="GO:0046677">
    <property type="term" value="P:response to antibiotic"/>
    <property type="evidence" value="ECO:0007669"/>
    <property type="project" value="UniProtKB-KW"/>
</dbReference>
<comment type="catalytic activity">
    <reaction evidence="20">
        <text>Preferential cleavage: (Ac)2-L-Lys-D-Ala-|-D-Ala. Also transpeptidation of peptidyl-alanyl moieties that are N-acyl substituents of D-alanine.</text>
        <dbReference type="EC" id="3.4.16.4"/>
    </reaction>
</comment>
<dbReference type="Pfam" id="PF00905">
    <property type="entry name" value="Transpeptidase"/>
    <property type="match status" value="1"/>
</dbReference>
<dbReference type="InterPro" id="IPR050396">
    <property type="entry name" value="Glycosyltr_51/Transpeptidase"/>
</dbReference>
<dbReference type="GO" id="GO:0009002">
    <property type="term" value="F:serine-type D-Ala-D-Ala carboxypeptidase activity"/>
    <property type="evidence" value="ECO:0007669"/>
    <property type="project" value="UniProtKB-EC"/>
</dbReference>
<name>A0A9D1AKL2_9FIRM</name>
<dbReference type="Gene3D" id="3.40.710.10">
    <property type="entry name" value="DD-peptidase/beta-lactamase superfamily"/>
    <property type="match status" value="1"/>
</dbReference>
<comment type="catalytic activity">
    <reaction evidence="22">
        <text>[GlcNAc-(1-&gt;4)-Mur2Ac(oyl-L-Ala-gamma-D-Glu-L-Lys-D-Ala-D-Ala)](n)-di-trans,octa-cis-undecaprenyl diphosphate + beta-D-GlcNAc-(1-&gt;4)-Mur2Ac(oyl-L-Ala-gamma-D-Glu-L-Lys-D-Ala-D-Ala)-di-trans,octa-cis-undecaprenyl diphosphate = [GlcNAc-(1-&gt;4)-Mur2Ac(oyl-L-Ala-gamma-D-Glu-L-Lys-D-Ala-D-Ala)](n+1)-di-trans,octa-cis-undecaprenyl diphosphate + di-trans,octa-cis-undecaprenyl diphosphate + H(+)</text>
        <dbReference type="Rhea" id="RHEA:23708"/>
        <dbReference type="Rhea" id="RHEA-COMP:9602"/>
        <dbReference type="Rhea" id="RHEA-COMP:9603"/>
        <dbReference type="ChEBI" id="CHEBI:15378"/>
        <dbReference type="ChEBI" id="CHEBI:58405"/>
        <dbReference type="ChEBI" id="CHEBI:60033"/>
        <dbReference type="ChEBI" id="CHEBI:78435"/>
        <dbReference type="EC" id="2.4.99.28"/>
    </reaction>
</comment>